<comment type="caution">
    <text evidence="2">The sequence shown here is derived from an EMBL/GenBank/DDBJ whole genome shotgun (WGS) entry which is preliminary data.</text>
</comment>
<feature type="region of interest" description="Disordered" evidence="1">
    <location>
        <begin position="279"/>
        <end position="308"/>
    </location>
</feature>
<feature type="compositionally biased region" description="Polar residues" evidence="1">
    <location>
        <begin position="296"/>
        <end position="305"/>
    </location>
</feature>
<proteinExistence type="predicted"/>
<evidence type="ECO:0000313" key="2">
    <source>
        <dbReference type="EMBL" id="TPP61100.1"/>
    </source>
</evidence>
<reference evidence="2 3" key="1">
    <citation type="submission" date="2019-04" db="EMBL/GenBank/DDBJ databases">
        <title>Annotation for the trematode Fasciola gigantica.</title>
        <authorList>
            <person name="Choi Y.-J."/>
        </authorList>
    </citation>
    <scope>NUCLEOTIDE SEQUENCE [LARGE SCALE GENOMIC DNA]</scope>
    <source>
        <strain evidence="2">Uganda_cow_1</strain>
    </source>
</reference>
<feature type="compositionally biased region" description="Acidic residues" evidence="1">
    <location>
        <begin position="1"/>
        <end position="24"/>
    </location>
</feature>
<name>A0A504YTM0_FASGI</name>
<feature type="compositionally biased region" description="Basic and acidic residues" evidence="1">
    <location>
        <begin position="505"/>
        <end position="514"/>
    </location>
</feature>
<accession>A0A504YTM0</accession>
<organism evidence="2 3">
    <name type="scientific">Fasciola gigantica</name>
    <name type="common">Giant liver fluke</name>
    <dbReference type="NCBI Taxonomy" id="46835"/>
    <lineage>
        <taxon>Eukaryota</taxon>
        <taxon>Metazoa</taxon>
        <taxon>Spiralia</taxon>
        <taxon>Lophotrochozoa</taxon>
        <taxon>Platyhelminthes</taxon>
        <taxon>Trematoda</taxon>
        <taxon>Digenea</taxon>
        <taxon>Plagiorchiida</taxon>
        <taxon>Echinostomata</taxon>
        <taxon>Echinostomatoidea</taxon>
        <taxon>Fasciolidae</taxon>
        <taxon>Fasciola</taxon>
    </lineage>
</organism>
<dbReference type="STRING" id="46835.A0A504YTM0"/>
<feature type="compositionally biased region" description="Polar residues" evidence="1">
    <location>
        <begin position="60"/>
        <end position="86"/>
    </location>
</feature>
<sequence>MALEEFDSLDEDDVDDADSEDEVDSPQTTLEPTLSRPDRASLDESSEQIEYQSEAPEPTIHSSSVPAQLGSHSAISPSLHSKSPSVTEDVRQMPDIPAVDVIIRPQSDSEGPKELKSSVVLEVHDAARPISASCPDSGPFSSPTSSSTPRKQLPTASETTPKAETLLLKDLSTDWQTDIIPATESDTVPRSDYLRLLDELDGVRQELELARRNQHVVGTAETGTSVRPCPVIATSTENARTTEFDPGLTEQLRDLANKVNEIPTNQRSDVEDITVKRASLLPPPEPGTTRLFDWSVSPNQSSSSIEPPVVEKLTESLNDEDQTPARSSSPPATLTGVNHKKYIWDYSKVSLYLCRSPGFGSTRHGFSTVFEFLTELLLVSLMFMLANITPSLLRTPSQPRKSGDGSLHRCLRPLPSAKECSELNSVVVLCLVTSGAQGEVNCFDQDVPSDTAAALRKLRFNCYCPNTTTTNAASQVSLQTNDSKPKSPQLRPEEIKKPSISSRSLEADKDRRLV</sequence>
<feature type="region of interest" description="Disordered" evidence="1">
    <location>
        <begin position="1"/>
        <end position="161"/>
    </location>
</feature>
<feature type="region of interest" description="Disordered" evidence="1">
    <location>
        <begin position="474"/>
        <end position="514"/>
    </location>
</feature>
<feature type="compositionally biased region" description="Basic and acidic residues" evidence="1">
    <location>
        <begin position="110"/>
        <end position="127"/>
    </location>
</feature>
<dbReference type="EMBL" id="SUNJ01008614">
    <property type="protein sequence ID" value="TPP61100.1"/>
    <property type="molecule type" value="Genomic_DNA"/>
</dbReference>
<dbReference type="Proteomes" id="UP000316759">
    <property type="component" value="Unassembled WGS sequence"/>
</dbReference>
<evidence type="ECO:0000256" key="1">
    <source>
        <dbReference type="SAM" id="MobiDB-lite"/>
    </source>
</evidence>
<keyword evidence="3" id="KW-1185">Reference proteome</keyword>
<gene>
    <name evidence="2" type="ORF">FGIG_03340</name>
</gene>
<evidence type="ECO:0000313" key="3">
    <source>
        <dbReference type="Proteomes" id="UP000316759"/>
    </source>
</evidence>
<protein>
    <submittedName>
        <fullName evidence="2">Uncharacterized protein</fullName>
    </submittedName>
</protein>
<dbReference type="AlphaFoldDB" id="A0A504YTM0"/>